<dbReference type="InterPro" id="IPR011335">
    <property type="entry name" value="Restrct_endonuc-II-like"/>
</dbReference>
<dbReference type="InterPro" id="IPR003509">
    <property type="entry name" value="UPF0102_YraN-like"/>
</dbReference>
<sequence>MKNDIGALGEGAAVQFLKRKGYTIVARNFRTKIGELDIICRKGDTIIFVEVKALQMYGADTPDNDFLPEMHFTPSKFHKMQRTALLYCKQNRINPECSMRFDLIAIDADENGNAKDIRHYENLGE</sequence>
<dbReference type="AlphaFoldDB" id="A0A2H0PX56"/>
<proteinExistence type="inferred from homology"/>
<comment type="caution">
    <text evidence="3">The sequence shown here is derived from an EMBL/GenBank/DDBJ whole genome shotgun (WGS) entry which is preliminary data.</text>
</comment>
<dbReference type="PANTHER" id="PTHR34039:SF1">
    <property type="entry name" value="UPF0102 PROTEIN YRAN"/>
    <property type="match status" value="1"/>
</dbReference>
<protein>
    <recommendedName>
        <fullName evidence="2">UPF0102 protein COV41_02575</fullName>
    </recommendedName>
</protein>
<comment type="similarity">
    <text evidence="1 2">Belongs to the UPF0102 family.</text>
</comment>
<accession>A0A2H0PX56</accession>
<dbReference type="GO" id="GO:0003676">
    <property type="term" value="F:nucleic acid binding"/>
    <property type="evidence" value="ECO:0007669"/>
    <property type="project" value="InterPro"/>
</dbReference>
<reference evidence="3 4" key="1">
    <citation type="submission" date="2017-09" db="EMBL/GenBank/DDBJ databases">
        <title>Depth-based differentiation of microbial function through sediment-hosted aquifers and enrichment of novel symbionts in the deep terrestrial subsurface.</title>
        <authorList>
            <person name="Probst A.J."/>
            <person name="Ladd B."/>
            <person name="Jarett J.K."/>
            <person name="Geller-Mcgrath D.E."/>
            <person name="Sieber C.M."/>
            <person name="Emerson J.B."/>
            <person name="Anantharaman K."/>
            <person name="Thomas B.C."/>
            <person name="Malmstrom R."/>
            <person name="Stieglmeier M."/>
            <person name="Klingl A."/>
            <person name="Woyke T."/>
            <person name="Ryan C.M."/>
            <person name="Banfield J.F."/>
        </authorList>
    </citation>
    <scope>NUCLEOTIDE SEQUENCE [LARGE SCALE GENOMIC DNA]</scope>
    <source>
        <strain evidence="3">CG11_big_fil_rev_8_21_14_0_20_43_10</strain>
    </source>
</reference>
<organism evidence="3 4">
    <name type="scientific">Candidatus Brennerbacteria bacterium CG11_big_fil_rev_8_21_14_0_20_43_10</name>
    <dbReference type="NCBI Taxonomy" id="1974523"/>
    <lineage>
        <taxon>Bacteria</taxon>
        <taxon>Candidatus Brenneribacteriota</taxon>
    </lineage>
</organism>
<evidence type="ECO:0000313" key="3">
    <source>
        <dbReference type="EMBL" id="PIR25855.1"/>
    </source>
</evidence>
<name>A0A2H0PX56_9BACT</name>
<dbReference type="HAMAP" id="MF_00048">
    <property type="entry name" value="UPF0102"/>
    <property type="match status" value="1"/>
</dbReference>
<dbReference type="InterPro" id="IPR011856">
    <property type="entry name" value="tRNA_endonuc-like_dom_sf"/>
</dbReference>
<evidence type="ECO:0000256" key="2">
    <source>
        <dbReference type="HAMAP-Rule" id="MF_00048"/>
    </source>
</evidence>
<evidence type="ECO:0000313" key="4">
    <source>
        <dbReference type="Proteomes" id="UP000236846"/>
    </source>
</evidence>
<dbReference type="EMBL" id="PCXE01000049">
    <property type="protein sequence ID" value="PIR25855.1"/>
    <property type="molecule type" value="Genomic_DNA"/>
</dbReference>
<dbReference type="Pfam" id="PF02021">
    <property type="entry name" value="UPF0102"/>
    <property type="match status" value="1"/>
</dbReference>
<evidence type="ECO:0000256" key="1">
    <source>
        <dbReference type="ARBA" id="ARBA00006738"/>
    </source>
</evidence>
<dbReference type="Proteomes" id="UP000236846">
    <property type="component" value="Unassembled WGS sequence"/>
</dbReference>
<dbReference type="Gene3D" id="3.40.1350.10">
    <property type="match status" value="1"/>
</dbReference>
<dbReference type="SUPFAM" id="SSF52980">
    <property type="entry name" value="Restriction endonuclease-like"/>
    <property type="match status" value="1"/>
</dbReference>
<dbReference type="PANTHER" id="PTHR34039">
    <property type="entry name" value="UPF0102 PROTEIN YRAN"/>
    <property type="match status" value="1"/>
</dbReference>
<gene>
    <name evidence="3" type="ORF">COV41_02575</name>
</gene>